<sequence>MDKPAMDYKDFENCGLKKALTMLSGKWKPMILHYLFHYGEFRFNDLWRSMPRVSKKVLADHLRQMESKGIIKRRETNGFPPEVNYALTEKGKSLGPILAALEKFGNN</sequence>
<evidence type="ECO:0000256" key="3">
    <source>
        <dbReference type="ARBA" id="ARBA00023163"/>
    </source>
</evidence>
<evidence type="ECO:0000313" key="5">
    <source>
        <dbReference type="EMBL" id="XBQ22840.1"/>
    </source>
</evidence>
<evidence type="ECO:0000256" key="1">
    <source>
        <dbReference type="ARBA" id="ARBA00023015"/>
    </source>
</evidence>
<evidence type="ECO:0000259" key="4">
    <source>
        <dbReference type="PROSITE" id="PS51118"/>
    </source>
</evidence>
<protein>
    <submittedName>
        <fullName evidence="5">Helix-turn-helix domain-containing protein</fullName>
    </submittedName>
</protein>
<dbReference type="SUPFAM" id="SSF46785">
    <property type="entry name" value="Winged helix' DNA-binding domain"/>
    <property type="match status" value="1"/>
</dbReference>
<dbReference type="KEGG" id="fld:ABNE31_14675"/>
<name>A0AAU7MWY2_9FLAO</name>
<keyword evidence="2" id="KW-0238">DNA-binding</keyword>
<dbReference type="InterPro" id="IPR036388">
    <property type="entry name" value="WH-like_DNA-bd_sf"/>
</dbReference>
<dbReference type="GO" id="GO:0003677">
    <property type="term" value="F:DNA binding"/>
    <property type="evidence" value="ECO:0007669"/>
    <property type="project" value="UniProtKB-KW"/>
</dbReference>
<dbReference type="Pfam" id="PF01638">
    <property type="entry name" value="HxlR"/>
    <property type="match status" value="1"/>
</dbReference>
<evidence type="ECO:0000256" key="2">
    <source>
        <dbReference type="ARBA" id="ARBA00023125"/>
    </source>
</evidence>
<dbReference type="InterPro" id="IPR036390">
    <property type="entry name" value="WH_DNA-bd_sf"/>
</dbReference>
<dbReference type="Gene3D" id="1.10.10.10">
    <property type="entry name" value="Winged helix-like DNA-binding domain superfamily/Winged helix DNA-binding domain"/>
    <property type="match status" value="1"/>
</dbReference>
<dbReference type="InterPro" id="IPR002577">
    <property type="entry name" value="HTH_HxlR"/>
</dbReference>
<dbReference type="PROSITE" id="PS51118">
    <property type="entry name" value="HTH_HXLR"/>
    <property type="match status" value="1"/>
</dbReference>
<dbReference type="RefSeq" id="WP_349351669.1">
    <property type="nucleotide sequence ID" value="NZ_CP157804.1"/>
</dbReference>
<organism evidence="5">
    <name type="scientific">Flagellimonas sp. MMG031</name>
    <dbReference type="NCBI Taxonomy" id="3158549"/>
    <lineage>
        <taxon>Bacteria</taxon>
        <taxon>Pseudomonadati</taxon>
        <taxon>Bacteroidota</taxon>
        <taxon>Flavobacteriia</taxon>
        <taxon>Flavobacteriales</taxon>
        <taxon>Flavobacteriaceae</taxon>
        <taxon>Flagellimonas</taxon>
    </lineage>
</organism>
<accession>A0AAU7MWY2</accession>
<dbReference type="EMBL" id="CP157804">
    <property type="protein sequence ID" value="XBQ22840.1"/>
    <property type="molecule type" value="Genomic_DNA"/>
</dbReference>
<proteinExistence type="predicted"/>
<feature type="domain" description="HTH hxlR-type" evidence="4">
    <location>
        <begin position="14"/>
        <end position="107"/>
    </location>
</feature>
<keyword evidence="1" id="KW-0805">Transcription regulation</keyword>
<keyword evidence="3" id="KW-0804">Transcription</keyword>
<dbReference type="PANTHER" id="PTHR33204">
    <property type="entry name" value="TRANSCRIPTIONAL REGULATOR, MARR FAMILY"/>
    <property type="match status" value="1"/>
</dbReference>
<reference evidence="5" key="1">
    <citation type="submission" date="2024-05" db="EMBL/GenBank/DDBJ databases">
        <title>Draft Genome Sequences of Flagellimonas sp. MMG031 and Marinobacter sp. MMG032 Isolated from the dinoflagellate Symbiodinium pilosum.</title>
        <authorList>
            <person name="Shikuma N.J."/>
            <person name="Farrell M.V."/>
        </authorList>
    </citation>
    <scope>NUCLEOTIDE SEQUENCE</scope>
    <source>
        <strain evidence="5">MMG031</strain>
    </source>
</reference>
<dbReference type="AlphaFoldDB" id="A0AAU7MWY2"/>
<gene>
    <name evidence="5" type="ORF">ABNE31_14675</name>
</gene>